<evidence type="ECO:0008006" key="7">
    <source>
        <dbReference type="Google" id="ProtNLM"/>
    </source>
</evidence>
<keyword evidence="2" id="KW-0472">Membrane</keyword>
<accession>C7NPU7</accession>
<evidence type="ECO:0000256" key="2">
    <source>
        <dbReference type="SAM" id="Phobius"/>
    </source>
</evidence>
<feature type="compositionally biased region" description="Polar residues" evidence="1">
    <location>
        <begin position="272"/>
        <end position="287"/>
    </location>
</feature>
<feature type="transmembrane region" description="Helical" evidence="2">
    <location>
        <begin position="88"/>
        <end position="108"/>
    </location>
</feature>
<dbReference type="eggNOG" id="arCOG07570">
    <property type="taxonomic scope" value="Archaea"/>
</dbReference>
<feature type="transmembrane region" description="Helical" evidence="2">
    <location>
        <begin position="6"/>
        <end position="33"/>
    </location>
</feature>
<organism evidence="5 6">
    <name type="scientific">Halorhabdus utahensis (strain DSM 12940 / JCM 11049 / AX-2)</name>
    <dbReference type="NCBI Taxonomy" id="519442"/>
    <lineage>
        <taxon>Archaea</taxon>
        <taxon>Methanobacteriati</taxon>
        <taxon>Methanobacteriota</taxon>
        <taxon>Stenosarchaea group</taxon>
        <taxon>Halobacteria</taxon>
        <taxon>Halobacteriales</taxon>
        <taxon>Haloarculaceae</taxon>
        <taxon>Halorhabdus</taxon>
    </lineage>
</organism>
<dbReference type="GeneID" id="8382468"/>
<dbReference type="HOGENOM" id="CLU_566976_0_0_2"/>
<keyword evidence="6" id="KW-1185">Reference proteome</keyword>
<feature type="compositionally biased region" description="Basic and acidic residues" evidence="1">
    <location>
        <begin position="402"/>
        <end position="436"/>
    </location>
</feature>
<evidence type="ECO:0000313" key="6">
    <source>
        <dbReference type="Proteomes" id="UP000002071"/>
    </source>
</evidence>
<dbReference type="Proteomes" id="UP000002071">
    <property type="component" value="Chromosome"/>
</dbReference>
<feature type="region of interest" description="Disordered" evidence="1">
    <location>
        <begin position="402"/>
        <end position="454"/>
    </location>
</feature>
<dbReference type="AlphaFoldDB" id="C7NPU7"/>
<keyword evidence="2" id="KW-0812">Transmembrane</keyword>
<evidence type="ECO:0000313" key="5">
    <source>
        <dbReference type="EMBL" id="ACV10394.1"/>
    </source>
</evidence>
<keyword evidence="2" id="KW-1133">Transmembrane helix</keyword>
<dbReference type="Pfam" id="PF26503">
    <property type="entry name" value="DUF8167_3rd"/>
    <property type="match status" value="1"/>
</dbReference>
<gene>
    <name evidence="5" type="ordered locus">Huta_0206</name>
</gene>
<dbReference type="InterPro" id="IPR058603">
    <property type="entry name" value="DUF8167_2nd"/>
</dbReference>
<feature type="domain" description="DUF8167" evidence="4">
    <location>
        <begin position="238"/>
        <end position="348"/>
    </location>
</feature>
<feature type="region of interest" description="Disordered" evidence="1">
    <location>
        <begin position="121"/>
        <end position="140"/>
    </location>
</feature>
<evidence type="ECO:0000259" key="3">
    <source>
        <dbReference type="Pfam" id="PF26502"/>
    </source>
</evidence>
<feature type="region of interest" description="Disordered" evidence="1">
    <location>
        <begin position="215"/>
        <end position="235"/>
    </location>
</feature>
<feature type="transmembrane region" description="Helical" evidence="2">
    <location>
        <begin position="45"/>
        <end position="68"/>
    </location>
</feature>
<dbReference type="RefSeq" id="WP_012795271.1">
    <property type="nucleotide sequence ID" value="NC_013158.1"/>
</dbReference>
<feature type="region of interest" description="Disordered" evidence="1">
    <location>
        <begin position="269"/>
        <end position="315"/>
    </location>
</feature>
<evidence type="ECO:0000259" key="4">
    <source>
        <dbReference type="Pfam" id="PF26503"/>
    </source>
</evidence>
<evidence type="ECO:0000256" key="1">
    <source>
        <dbReference type="SAM" id="MobiDB-lite"/>
    </source>
</evidence>
<dbReference type="KEGG" id="hut:Huta_0206"/>
<name>C7NPU7_HALUD</name>
<dbReference type="EMBL" id="CP001687">
    <property type="protein sequence ID" value="ACV10394.1"/>
    <property type="molecule type" value="Genomic_DNA"/>
</dbReference>
<dbReference type="Pfam" id="PF26502">
    <property type="entry name" value="DUF8167_2nd"/>
    <property type="match status" value="1"/>
</dbReference>
<sequence length="481" mass="50683">MIGAPLGVLLGVGFGLVLGTVVASVTAIVGFARSDNVNPPLSGESGVGVTLFLTGAIAVLFGILLPIVGNGWGDSLSDPIPAVANWTAAVIEFLPLVVLGGVTTIVLGRYGYRQGERIAGDVPASETDRHNSRETLSPATVADADATGRVGIDVTLDTASFESQHSLLAAKWDATDSRTWEFQADLPIHELEARLADRVETRFDVDVTQATIDSQGQATVSAAPSPRTGANQLSAGQRAVTLDTLVPAGLEVGDKVVLRVTGGGVDGTVLGIQSTQSTKRDSNTSSGRPGDGATGAFRASGDETHSSASPADRTIDHADSRLSVAVAVDDVETVLTAETVDVFVRSQGGNQARGAFRQLRRTAVIVRHVTIDEQNQDLLENEAANVEILARRMPDAGDEWEFRSVKHSDHPDEPIEDRSREGDESHFPEEPAKSPKSDVCAAEDPIEQAVPRGTDVLLIGNERTLAQFTAHEPTQSSAVER</sequence>
<protein>
    <recommendedName>
        <fullName evidence="7">RCK C-terminal domain-containing protein</fullName>
    </recommendedName>
</protein>
<dbReference type="OrthoDB" id="387162at2157"/>
<dbReference type="STRING" id="519442.Huta_0206"/>
<dbReference type="InterPro" id="IPR058604">
    <property type="entry name" value="DUF8167_3rd"/>
</dbReference>
<reference evidence="5 6" key="1">
    <citation type="journal article" date="2009" name="Stand. Genomic Sci.">
        <title>Complete genome sequence of Halorhabdus utahensis type strain (AX-2).</title>
        <authorList>
            <person name="Anderson I."/>
            <person name="Tindall B.J."/>
            <person name="Pomrenke H."/>
            <person name="Goker M."/>
            <person name="Lapidus A."/>
            <person name="Nolan M."/>
            <person name="Copeland A."/>
            <person name="Glavina Del Rio T."/>
            <person name="Chen F."/>
            <person name="Tice H."/>
            <person name="Cheng J.F."/>
            <person name="Lucas S."/>
            <person name="Chertkov O."/>
            <person name="Bruce D."/>
            <person name="Brettin T."/>
            <person name="Detter J.C."/>
            <person name="Han C."/>
            <person name="Goodwin L."/>
            <person name="Land M."/>
            <person name="Hauser L."/>
            <person name="Chang Y.J."/>
            <person name="Jeffries C.D."/>
            <person name="Pitluck S."/>
            <person name="Pati A."/>
            <person name="Mavromatis K."/>
            <person name="Ivanova N."/>
            <person name="Ovchinnikova G."/>
            <person name="Chen A."/>
            <person name="Palaniappan K."/>
            <person name="Chain P."/>
            <person name="Rohde M."/>
            <person name="Bristow J."/>
            <person name="Eisen J.A."/>
            <person name="Markowitz V."/>
            <person name="Hugenholtz P."/>
            <person name="Kyrpides N.C."/>
            <person name="Klenk H.P."/>
        </authorList>
    </citation>
    <scope>NUCLEOTIDE SEQUENCE [LARGE SCALE GENOMIC DNA]</scope>
    <source>
        <strain evidence="6">DSM 12940 / JCM 11049 / AX-2</strain>
    </source>
</reference>
<feature type="domain" description="DUF8167" evidence="3">
    <location>
        <begin position="175"/>
        <end position="224"/>
    </location>
</feature>
<proteinExistence type="predicted"/>